<dbReference type="Gene3D" id="1.10.357.140">
    <property type="entry name" value="UbiA prenyltransferase"/>
    <property type="match status" value="1"/>
</dbReference>
<feature type="transmembrane region" description="Helical" evidence="8">
    <location>
        <begin position="341"/>
        <end position="362"/>
    </location>
</feature>
<feature type="transmembrane region" description="Helical" evidence="8">
    <location>
        <begin position="302"/>
        <end position="320"/>
    </location>
</feature>
<keyword evidence="7 8" id="KW-0472">Membrane</keyword>
<evidence type="ECO:0000256" key="3">
    <source>
        <dbReference type="ARBA" id="ARBA00005985"/>
    </source>
</evidence>
<keyword evidence="4 8" id="KW-0808">Transferase</keyword>
<reference evidence="9 10" key="1">
    <citation type="journal article" date="2011" name="Genome Res.">
        <title>Phylogeny-wide analysis of social amoeba genomes highlights ancient origins for complex intercellular communication.</title>
        <authorList>
            <person name="Heidel A.J."/>
            <person name="Lawal H.M."/>
            <person name="Felder M."/>
            <person name="Schilde C."/>
            <person name="Helps N.R."/>
            <person name="Tunggal B."/>
            <person name="Rivero F."/>
            <person name="John U."/>
            <person name="Schleicher M."/>
            <person name="Eichinger L."/>
            <person name="Platzer M."/>
            <person name="Noegel A.A."/>
            <person name="Schaap P."/>
            <person name="Gloeckner G."/>
        </authorList>
    </citation>
    <scope>NUCLEOTIDE SEQUENCE [LARGE SCALE GENOMIC DNA]</scope>
    <source>
        <strain evidence="10">ATCC 26659 / Pp 5 / PN500</strain>
    </source>
</reference>
<dbReference type="InterPro" id="IPR030470">
    <property type="entry name" value="UbiA_prenylTrfase_CS"/>
</dbReference>
<keyword evidence="6 8" id="KW-1133">Transmembrane helix</keyword>
<organism evidence="9 10">
    <name type="scientific">Heterostelium pallidum (strain ATCC 26659 / Pp 5 / PN500)</name>
    <name type="common">Cellular slime mold</name>
    <name type="synonym">Polysphondylium pallidum</name>
    <dbReference type="NCBI Taxonomy" id="670386"/>
    <lineage>
        <taxon>Eukaryota</taxon>
        <taxon>Amoebozoa</taxon>
        <taxon>Evosea</taxon>
        <taxon>Eumycetozoa</taxon>
        <taxon>Dictyostelia</taxon>
        <taxon>Acytosteliales</taxon>
        <taxon>Acytosteliaceae</taxon>
        <taxon>Heterostelium</taxon>
    </lineage>
</organism>
<evidence type="ECO:0000256" key="6">
    <source>
        <dbReference type="ARBA" id="ARBA00022989"/>
    </source>
</evidence>
<keyword evidence="8" id="KW-0496">Mitochondrion</keyword>
<dbReference type="InterPro" id="IPR006370">
    <property type="entry name" value="HB_polyprenyltransferase-like"/>
</dbReference>
<keyword evidence="8" id="KW-0999">Mitochondrion inner membrane</keyword>
<dbReference type="GO" id="GO:0008412">
    <property type="term" value="F:4-hydroxybenzoate polyprenyltransferase activity"/>
    <property type="evidence" value="ECO:0007669"/>
    <property type="project" value="UniProtKB-EC"/>
</dbReference>
<dbReference type="PROSITE" id="PS00943">
    <property type="entry name" value="UBIA"/>
    <property type="match status" value="1"/>
</dbReference>
<feature type="transmembrane region" description="Helical" evidence="8">
    <location>
        <begin position="368"/>
        <end position="387"/>
    </location>
</feature>
<dbReference type="FunFam" id="1.10.357.140:FF:000003">
    <property type="entry name" value="4-hydroxybenzoate polyprenyltransferase, mitochondrial"/>
    <property type="match status" value="1"/>
</dbReference>
<evidence type="ECO:0000313" key="9">
    <source>
        <dbReference type="EMBL" id="EFA76361.1"/>
    </source>
</evidence>
<feature type="transmembrane region" description="Helical" evidence="8">
    <location>
        <begin position="175"/>
        <end position="199"/>
    </location>
</feature>
<dbReference type="Proteomes" id="UP000001396">
    <property type="component" value="Unassembled WGS sequence"/>
</dbReference>
<evidence type="ECO:0000256" key="8">
    <source>
        <dbReference type="HAMAP-Rule" id="MF_03189"/>
    </source>
</evidence>
<proteinExistence type="inferred from homology"/>
<dbReference type="GO" id="GO:0006744">
    <property type="term" value="P:ubiquinone biosynthetic process"/>
    <property type="evidence" value="ECO:0007669"/>
    <property type="project" value="UniProtKB-UniRule"/>
</dbReference>
<evidence type="ECO:0000256" key="5">
    <source>
        <dbReference type="ARBA" id="ARBA00022692"/>
    </source>
</evidence>
<dbReference type="STRING" id="670386.D3BQE1"/>
<accession>D3BQE1</accession>
<keyword evidence="8" id="KW-0414">Isoprene biosynthesis</keyword>
<dbReference type="GeneID" id="31365597"/>
<dbReference type="UniPathway" id="UPA00232"/>
<dbReference type="AlphaFoldDB" id="D3BQE1"/>
<dbReference type="Pfam" id="PF01040">
    <property type="entry name" value="UbiA"/>
    <property type="match status" value="1"/>
</dbReference>
<dbReference type="InParanoid" id="D3BQE1"/>
<comment type="catalytic activity">
    <reaction evidence="8">
        <text>an all-trans-polyprenyl diphosphate + 4-hydroxybenzoate = a 4-hydroxy-3-(all-trans-polyprenyl)benzoate + diphosphate</text>
        <dbReference type="Rhea" id="RHEA:44504"/>
        <dbReference type="Rhea" id="RHEA-COMP:9514"/>
        <dbReference type="Rhea" id="RHEA-COMP:9564"/>
        <dbReference type="ChEBI" id="CHEBI:17879"/>
        <dbReference type="ChEBI" id="CHEBI:33019"/>
        <dbReference type="ChEBI" id="CHEBI:58914"/>
        <dbReference type="ChEBI" id="CHEBI:78396"/>
        <dbReference type="EC" id="2.5.1.39"/>
    </reaction>
</comment>
<evidence type="ECO:0000256" key="2">
    <source>
        <dbReference type="ARBA" id="ARBA00004141"/>
    </source>
</evidence>
<dbReference type="HAMAP" id="MF_01635">
    <property type="entry name" value="UbiA"/>
    <property type="match status" value="1"/>
</dbReference>
<feature type="transmembrane region" description="Helical" evidence="8">
    <location>
        <begin position="399"/>
        <end position="419"/>
    </location>
</feature>
<comment type="subcellular location">
    <subcellularLocation>
        <location evidence="2">Membrane</location>
        <topology evidence="2">Multi-pass membrane protein</topology>
    </subcellularLocation>
    <subcellularLocation>
        <location evidence="8">Mitochondrion inner membrane</location>
        <topology evidence="8">Multi-pass membrane protein</topology>
        <orientation evidence="8">Matrix side</orientation>
    </subcellularLocation>
</comment>
<evidence type="ECO:0000256" key="7">
    <source>
        <dbReference type="ARBA" id="ARBA00023136"/>
    </source>
</evidence>
<keyword evidence="5 8" id="KW-0812">Transmembrane</keyword>
<dbReference type="FunFam" id="1.20.120.1780:FF:000001">
    <property type="entry name" value="4-hydroxybenzoate octaprenyltransferase"/>
    <property type="match status" value="1"/>
</dbReference>
<evidence type="ECO:0000313" key="10">
    <source>
        <dbReference type="Proteomes" id="UP000001396"/>
    </source>
</evidence>
<dbReference type="NCBIfam" id="TIGR01474">
    <property type="entry name" value="ubiA_proteo"/>
    <property type="match status" value="1"/>
</dbReference>
<keyword evidence="8" id="KW-0831">Ubiquinone biosynthesis</keyword>
<dbReference type="EMBL" id="ADBJ01000047">
    <property type="protein sequence ID" value="EFA76361.1"/>
    <property type="molecule type" value="Genomic_DNA"/>
</dbReference>
<dbReference type="InterPro" id="IPR039653">
    <property type="entry name" value="Prenyltransferase"/>
</dbReference>
<evidence type="ECO:0000256" key="4">
    <source>
        <dbReference type="ARBA" id="ARBA00022679"/>
    </source>
</evidence>
<dbReference type="Gene3D" id="1.20.120.1780">
    <property type="entry name" value="UbiA prenyltransferase"/>
    <property type="match status" value="1"/>
</dbReference>
<feature type="transmembrane region" description="Helical" evidence="8">
    <location>
        <begin position="270"/>
        <end position="290"/>
    </location>
</feature>
<protein>
    <recommendedName>
        <fullName evidence="8">4-hydroxybenzoate polyprenyltransferase, mitochondrial</fullName>
        <shortName evidence="8">4-HB polyprenyltransferase</shortName>
        <ecNumber evidence="8">2.5.1.39</ecNumber>
    </recommendedName>
    <alternativeName>
        <fullName evidence="8">Para-hydroxybenzoate--polyprenyltransferase</fullName>
        <shortName evidence="8">PHB:PPT</shortName>
        <shortName evidence="8">PHB:polyprenyltransferase</shortName>
    </alternativeName>
</protein>
<dbReference type="RefSeq" id="XP_020428493.1">
    <property type="nucleotide sequence ID" value="XM_020580908.1"/>
</dbReference>
<dbReference type="InterPro" id="IPR044878">
    <property type="entry name" value="UbiA_sf"/>
</dbReference>
<comment type="cofactor">
    <cofactor evidence="1 8">
        <name>Mg(2+)</name>
        <dbReference type="ChEBI" id="CHEBI:18420"/>
    </cofactor>
</comment>
<dbReference type="GO" id="GO:0005743">
    <property type="term" value="C:mitochondrial inner membrane"/>
    <property type="evidence" value="ECO:0007669"/>
    <property type="project" value="UniProtKB-SubCell"/>
</dbReference>
<sequence length="462" mass="50948">MKRATTTLFNVVPSSTSRLFTSNQSFNFINHGVLSSSSSRTSIRSYSMINNNNNNSNNNNTQSITIDLNINRSSSRSVNRLLNSKSCKSSSLVIPCRFNTTSTPSAPKDQSIDDNDSNANSLPIHTESWVDKAPARLQPYLRLSRLDKPIGTLLLLYPCLWSTAIAATPGQLPNFTLMMMFGAGAFLMRSAGCVINDMVDYKFDRKVDRTKLRPIASNQVTHKEALALLAGQLAISFGLLLNFNVYTILLSLASVPIVIIYPFMKRYTYYPQFVLGCAFNWGALVGYSAVQGYCDWKICLPLYVAGISWTMVYDTIYAHMDKKDDLSIGVKSTALAFGEKSRLILTGFSVATIAALNLAGLAAGLPTVYFVGTTIGAAHLAWQIGSVDFSSPKSCMKFFISNRTFALIILVTIILARLIEDDEYTTAEYEFELGPIKLKYSNTFIPAIKGNDNNNNNIVNNI</sequence>
<dbReference type="GO" id="GO:0008299">
    <property type="term" value="P:isoprenoid biosynthetic process"/>
    <property type="evidence" value="ECO:0007669"/>
    <property type="project" value="UniProtKB-UniRule"/>
</dbReference>
<dbReference type="FunCoup" id="D3BQE1">
    <property type="interactions" value="221"/>
</dbReference>
<comment type="function">
    <text evidence="8">Catalyzes the prenylation of para-hydroxybenzoate (PHB) with an all-trans polyprenyl group. Mediates the second step in the final reaction sequence of coenzyme Q (CoQ) biosynthesis, which is the condensation of the polyisoprenoid side chain with PHB, generating the first membrane-bound Q intermediate.</text>
</comment>
<dbReference type="OMA" id="WCMIYDT"/>
<dbReference type="InterPro" id="IPR000537">
    <property type="entry name" value="UbiA_prenyltransferase"/>
</dbReference>
<feature type="transmembrane region" description="Helical" evidence="8">
    <location>
        <begin position="150"/>
        <end position="169"/>
    </location>
</feature>
<name>D3BQE1_HETP5</name>
<feature type="transmembrane region" description="Helical" evidence="8">
    <location>
        <begin position="245"/>
        <end position="263"/>
    </location>
</feature>
<dbReference type="EC" id="2.5.1.39" evidence="8"/>
<keyword evidence="10" id="KW-1185">Reference proteome</keyword>
<gene>
    <name evidence="8 9" type="primary">coq2</name>
    <name evidence="9" type="ORF">PPL_10126</name>
</gene>
<comment type="caution">
    <text evidence="9">The sequence shown here is derived from an EMBL/GenBank/DDBJ whole genome shotgun (WGS) entry which is preliminary data.</text>
</comment>
<dbReference type="PANTHER" id="PTHR11048:SF28">
    <property type="entry name" value="4-HYDROXYBENZOATE POLYPRENYLTRANSFERASE, MITOCHONDRIAL"/>
    <property type="match status" value="1"/>
</dbReference>
<comment type="pathway">
    <text evidence="8">Cofactor biosynthesis; ubiquinone biosynthesis.</text>
</comment>
<dbReference type="PANTHER" id="PTHR11048">
    <property type="entry name" value="PRENYLTRANSFERASES"/>
    <property type="match status" value="1"/>
</dbReference>
<comment type="similarity">
    <text evidence="3 8">Belongs to the UbiA prenyltransferase family.</text>
</comment>
<evidence type="ECO:0000256" key="1">
    <source>
        <dbReference type="ARBA" id="ARBA00001946"/>
    </source>
</evidence>
<dbReference type="CDD" id="cd13959">
    <property type="entry name" value="PT_UbiA_COQ2"/>
    <property type="match status" value="1"/>
</dbReference>